<dbReference type="AlphaFoldDB" id="A0A1I2LWN6"/>
<keyword evidence="6" id="KW-1185">Reference proteome</keyword>
<evidence type="ECO:0000313" key="5">
    <source>
        <dbReference type="Proteomes" id="UP000199052"/>
    </source>
</evidence>
<dbReference type="Proteomes" id="UP000533017">
    <property type="component" value="Unassembled WGS sequence"/>
</dbReference>
<reference evidence="4 5" key="1">
    <citation type="submission" date="2016-10" db="EMBL/GenBank/DDBJ databases">
        <authorList>
            <person name="de Groot N.N."/>
        </authorList>
    </citation>
    <scope>NUCLEOTIDE SEQUENCE [LARGE SCALE GENOMIC DNA]</scope>
    <source>
        <strain evidence="4 5">CPCC 202808</strain>
    </source>
</reference>
<name>A0A1I2LWN6_9ACTN</name>
<feature type="compositionally biased region" description="Low complexity" evidence="1">
    <location>
        <begin position="101"/>
        <end position="113"/>
    </location>
</feature>
<dbReference type="EMBL" id="JACBZA010000001">
    <property type="protein sequence ID" value="NYH81406.1"/>
    <property type="molecule type" value="Genomic_DNA"/>
</dbReference>
<feature type="compositionally biased region" description="Polar residues" evidence="1">
    <location>
        <begin position="35"/>
        <end position="53"/>
    </location>
</feature>
<feature type="transmembrane region" description="Helical" evidence="2">
    <location>
        <begin position="355"/>
        <end position="376"/>
    </location>
</feature>
<feature type="transmembrane region" description="Helical" evidence="2">
    <location>
        <begin position="125"/>
        <end position="148"/>
    </location>
</feature>
<feature type="compositionally biased region" description="Basic and acidic residues" evidence="1">
    <location>
        <begin position="7"/>
        <end position="21"/>
    </location>
</feature>
<evidence type="ECO:0000313" key="6">
    <source>
        <dbReference type="Proteomes" id="UP000533017"/>
    </source>
</evidence>
<dbReference type="EMBL" id="FOOI01000002">
    <property type="protein sequence ID" value="SFF81526.1"/>
    <property type="molecule type" value="Genomic_DNA"/>
</dbReference>
<protein>
    <recommendedName>
        <fullName evidence="7">Integral membrane protein</fullName>
    </recommendedName>
</protein>
<sequence>MGSGEQSGERPGSRSDERRTELPGQRSDAPETAPEQPTASEQPTVPDQPTTPEQPAVREHLTVPDQRTELDRLRADLASVQAEVASVRAEAAEARAEAARMRAGQPPATQPPAAERPRTPGRWRLPVAIALVVLGSLLAPLAVAAVWVKTEVTDTQKYVQTVAPLAKEPAVQQAVATEATDAIFTRLHVNRLISQTVTALTSRSGIPPLVADQLTALIGPMTSGIHGFVQSRLVDVVRSDQFARVWVQVNTTAHQQMVQVLSGQSKAVVVSGNTVKLQLGPFIDVAKKDLAAHGLGIVNKLPNINPSIPVAQTKDLVKAQNAYGLLNRLGVALPVLAVVFLGLGVFLARGHRRMLVAAGLGLAGGMIVLWLALAIGRTFYLGSVPPTALPPDAAAVIFDTFVRFLHTNLWAYFALGLAVAFGAFMTGPSVTATRTRSVFARGIGWLRTRAESIGLRTGPVGPWVYAHRTLVRVAVVVVAALIFVLWNEPTAVVVWWLAVAVGLAMAVVEFLALPAGEEGEREDGPAVPDAARARG</sequence>
<dbReference type="Proteomes" id="UP000199052">
    <property type="component" value="Unassembled WGS sequence"/>
</dbReference>
<evidence type="ECO:0000313" key="3">
    <source>
        <dbReference type="EMBL" id="NYH81406.1"/>
    </source>
</evidence>
<feature type="compositionally biased region" description="Basic and acidic residues" evidence="1">
    <location>
        <begin position="56"/>
        <end position="69"/>
    </location>
</feature>
<feature type="region of interest" description="Disordered" evidence="1">
    <location>
        <begin position="96"/>
        <end position="119"/>
    </location>
</feature>
<evidence type="ECO:0000313" key="4">
    <source>
        <dbReference type="EMBL" id="SFF81526.1"/>
    </source>
</evidence>
<keyword evidence="2" id="KW-0812">Transmembrane</keyword>
<organism evidence="4 5">
    <name type="scientific">Actinopolymorpha cephalotaxi</name>
    <dbReference type="NCBI Taxonomy" id="504797"/>
    <lineage>
        <taxon>Bacteria</taxon>
        <taxon>Bacillati</taxon>
        <taxon>Actinomycetota</taxon>
        <taxon>Actinomycetes</taxon>
        <taxon>Propionibacteriales</taxon>
        <taxon>Actinopolymorphaceae</taxon>
        <taxon>Actinopolymorpha</taxon>
    </lineage>
</organism>
<feature type="transmembrane region" description="Helical" evidence="2">
    <location>
        <begin position="409"/>
        <end position="427"/>
    </location>
</feature>
<dbReference type="OrthoDB" id="4350291at2"/>
<reference evidence="3 6" key="2">
    <citation type="submission" date="2020-07" db="EMBL/GenBank/DDBJ databases">
        <title>Sequencing the genomes of 1000 actinobacteria strains.</title>
        <authorList>
            <person name="Klenk H.-P."/>
        </authorList>
    </citation>
    <scope>NUCLEOTIDE SEQUENCE [LARGE SCALE GENOMIC DNA]</scope>
    <source>
        <strain evidence="3 6">DSM 45117</strain>
    </source>
</reference>
<feature type="region of interest" description="Disordered" evidence="1">
    <location>
        <begin position="1"/>
        <end position="69"/>
    </location>
</feature>
<dbReference type="STRING" id="504797.SAMN05421678_102266"/>
<gene>
    <name evidence="3" type="ORF">FHR37_000257</name>
    <name evidence="4" type="ORF">SAMN05421678_102266</name>
</gene>
<feature type="transmembrane region" description="Helical" evidence="2">
    <location>
        <begin position="493"/>
        <end position="513"/>
    </location>
</feature>
<keyword evidence="2" id="KW-1133">Transmembrane helix</keyword>
<keyword evidence="2" id="KW-0472">Membrane</keyword>
<evidence type="ECO:0000256" key="1">
    <source>
        <dbReference type="SAM" id="MobiDB-lite"/>
    </source>
</evidence>
<accession>A0A1I2LWN6</accession>
<evidence type="ECO:0008006" key="7">
    <source>
        <dbReference type="Google" id="ProtNLM"/>
    </source>
</evidence>
<feature type="transmembrane region" description="Helical" evidence="2">
    <location>
        <begin position="469"/>
        <end position="487"/>
    </location>
</feature>
<dbReference type="RefSeq" id="WP_139238824.1">
    <property type="nucleotide sequence ID" value="NZ_FOOI01000002.1"/>
</dbReference>
<evidence type="ECO:0000256" key="2">
    <source>
        <dbReference type="SAM" id="Phobius"/>
    </source>
</evidence>
<feature type="transmembrane region" description="Helical" evidence="2">
    <location>
        <begin position="329"/>
        <end position="348"/>
    </location>
</feature>
<proteinExistence type="predicted"/>